<gene>
    <name evidence="15" type="ORF">MUN68_015030</name>
</gene>
<dbReference type="PANTHER" id="PTHR42807:SF1">
    <property type="entry name" value="GLUTARYL-COA DEHYDROGENASE, MITOCHONDRIAL"/>
    <property type="match status" value="1"/>
</dbReference>
<dbReference type="PANTHER" id="PTHR42807">
    <property type="entry name" value="GLUTARYL-COA DEHYDROGENASE, MITOCHONDRIAL"/>
    <property type="match status" value="1"/>
</dbReference>
<reference evidence="15 16" key="1">
    <citation type="submission" date="2023-01" db="EMBL/GenBank/DDBJ databases">
        <title>Psychroserpens ponticola sp. nov., isolated from seawater.</title>
        <authorList>
            <person name="Kristyanto S."/>
            <person name="Jung J."/>
            <person name="Kim J.M."/>
            <person name="Jeon C.O."/>
        </authorList>
    </citation>
    <scope>NUCLEOTIDE SEQUENCE [LARGE SCALE GENOMIC DNA]</scope>
    <source>
        <strain evidence="15 16">MSW6</strain>
    </source>
</reference>
<evidence type="ECO:0000256" key="1">
    <source>
        <dbReference type="ARBA" id="ARBA00001974"/>
    </source>
</evidence>
<evidence type="ECO:0000256" key="9">
    <source>
        <dbReference type="ARBA" id="ARBA00039033"/>
    </source>
</evidence>
<evidence type="ECO:0000256" key="4">
    <source>
        <dbReference type="ARBA" id="ARBA00022827"/>
    </source>
</evidence>
<dbReference type="InterPro" id="IPR009075">
    <property type="entry name" value="AcylCo_DH/oxidase_C"/>
</dbReference>
<dbReference type="Pfam" id="PF00441">
    <property type="entry name" value="Acyl-CoA_dh_1"/>
    <property type="match status" value="1"/>
</dbReference>
<keyword evidence="3 11" id="KW-0285">Flavoprotein</keyword>
<keyword evidence="16" id="KW-1185">Reference proteome</keyword>
<comment type="catalytic activity">
    <reaction evidence="10">
        <text>glutaryl-CoA + oxidized [electron-transfer flavoprotein] + 2 H(+) = (2E)-butenoyl-CoA + reduced [electron-transfer flavoprotein] + CO2</text>
        <dbReference type="Rhea" id="RHEA:13389"/>
        <dbReference type="Rhea" id="RHEA-COMP:10685"/>
        <dbReference type="Rhea" id="RHEA-COMP:10686"/>
        <dbReference type="ChEBI" id="CHEBI:15378"/>
        <dbReference type="ChEBI" id="CHEBI:16526"/>
        <dbReference type="ChEBI" id="CHEBI:57332"/>
        <dbReference type="ChEBI" id="CHEBI:57378"/>
        <dbReference type="ChEBI" id="CHEBI:57692"/>
        <dbReference type="ChEBI" id="CHEBI:58307"/>
        <dbReference type="EC" id="1.3.8.6"/>
    </reaction>
</comment>
<evidence type="ECO:0000256" key="10">
    <source>
        <dbReference type="ARBA" id="ARBA00049493"/>
    </source>
</evidence>
<dbReference type="InterPro" id="IPR036250">
    <property type="entry name" value="AcylCo_DH-like_C"/>
</dbReference>
<dbReference type="Pfam" id="PF02770">
    <property type="entry name" value="Acyl-CoA_dh_M"/>
    <property type="match status" value="1"/>
</dbReference>
<evidence type="ECO:0000256" key="8">
    <source>
        <dbReference type="ARBA" id="ARBA00037927"/>
    </source>
</evidence>
<comment type="cofactor">
    <cofactor evidence="1 11">
        <name>FAD</name>
        <dbReference type="ChEBI" id="CHEBI:57692"/>
    </cofactor>
</comment>
<keyword evidence="4 11" id="KW-0274">FAD</keyword>
<keyword evidence="6 11" id="KW-0560">Oxidoreductase</keyword>
<comment type="similarity">
    <text evidence="2 11">Belongs to the acyl-CoA dehydrogenase family.</text>
</comment>
<dbReference type="Gene3D" id="2.40.110.10">
    <property type="entry name" value="Butyryl-CoA Dehydrogenase, subunit A, domain 2"/>
    <property type="match status" value="1"/>
</dbReference>
<keyword evidence="5" id="KW-0809">Transit peptide</keyword>
<evidence type="ECO:0000259" key="12">
    <source>
        <dbReference type="Pfam" id="PF00441"/>
    </source>
</evidence>
<dbReference type="EMBL" id="CP116221">
    <property type="protein sequence ID" value="WCO01367.1"/>
    <property type="molecule type" value="Genomic_DNA"/>
</dbReference>
<dbReference type="EC" id="1.3.8.6" evidence="9"/>
<feature type="domain" description="Acyl-CoA dehydrogenase/oxidase C-terminal" evidence="12">
    <location>
        <begin position="238"/>
        <end position="380"/>
    </location>
</feature>
<dbReference type="SUPFAM" id="SSF47203">
    <property type="entry name" value="Acyl-CoA dehydrogenase C-terminal domain-like"/>
    <property type="match status" value="1"/>
</dbReference>
<dbReference type="Gene3D" id="1.10.540.10">
    <property type="entry name" value="Acyl-CoA dehydrogenase/oxidase, N-terminal domain"/>
    <property type="match status" value="1"/>
</dbReference>
<dbReference type="InterPro" id="IPR006089">
    <property type="entry name" value="Acyl-CoA_DH_CS"/>
</dbReference>
<evidence type="ECO:0000256" key="11">
    <source>
        <dbReference type="RuleBase" id="RU362125"/>
    </source>
</evidence>
<feature type="domain" description="Acyl-CoA dehydrogenase/oxidase N-terminal" evidence="14">
    <location>
        <begin position="19"/>
        <end position="131"/>
    </location>
</feature>
<evidence type="ECO:0000256" key="5">
    <source>
        <dbReference type="ARBA" id="ARBA00022946"/>
    </source>
</evidence>
<feature type="domain" description="Acyl-CoA oxidase/dehydrogenase middle" evidence="13">
    <location>
        <begin position="135"/>
        <end position="226"/>
    </location>
</feature>
<evidence type="ECO:0000256" key="3">
    <source>
        <dbReference type="ARBA" id="ARBA00022630"/>
    </source>
</evidence>
<organism evidence="15 16">
    <name type="scientific">Psychroserpens ponticola</name>
    <dbReference type="NCBI Taxonomy" id="2932268"/>
    <lineage>
        <taxon>Bacteria</taxon>
        <taxon>Pseudomonadati</taxon>
        <taxon>Bacteroidota</taxon>
        <taxon>Flavobacteriia</taxon>
        <taxon>Flavobacteriales</taxon>
        <taxon>Flavobacteriaceae</taxon>
        <taxon>Psychroserpens</taxon>
    </lineage>
</organism>
<dbReference type="PROSITE" id="PS00073">
    <property type="entry name" value="ACYL_COA_DH_2"/>
    <property type="match status" value="1"/>
</dbReference>
<dbReference type="InterPro" id="IPR052033">
    <property type="entry name" value="Glutaryl-CoA_DH_mitochondrial"/>
</dbReference>
<accession>A0ABY7RX79</accession>
<comment type="pathway">
    <text evidence="8">Amino-acid metabolism; tryptophan metabolism.</text>
</comment>
<proteinExistence type="inferred from homology"/>
<dbReference type="InterPro" id="IPR013786">
    <property type="entry name" value="AcylCoA_DH/ox_N"/>
</dbReference>
<dbReference type="InterPro" id="IPR046373">
    <property type="entry name" value="Acyl-CoA_Oxase/DH_mid-dom_sf"/>
</dbReference>
<sequence length="392" mass="43431">MKPDLFEAPDYYNLDELLSEEHKLVRDAARDWVKRDVSPIIEEYAQKAEFPTQIVSGLAEIGAFGPYIPVEYGGAGLDQISYGLIMQEIERGDSGVRSTASVQSSLVMYPIWKYGSEEQRQKYLPKLASGEWIGSFGLTEPDHGSNPGGMVTNFKDMGDHYLLNGAKMWISNSPFCQVAVVWAKNEEGRIHGLIVERGMEGFSTPETHNKWSLRASATGELIFDNVKVPKENLLPNKSGLGAPLGCLDSARFGIAWGAIGAAMDCYDTALRYSKERMQFGKPIGQFQLQQKKLAEMITEITKAQLLAWRLGVMRENGTATSAQISMAKRNNVDMALKIARDSRQMLGGMGISGEYSIMRHMMNLESVVTYEGTHDIHLLITGLDVTGLNAFK</sequence>
<evidence type="ECO:0000259" key="13">
    <source>
        <dbReference type="Pfam" id="PF02770"/>
    </source>
</evidence>
<dbReference type="RefSeq" id="WP_249993402.1">
    <property type="nucleotide sequence ID" value="NZ_CP116221.1"/>
</dbReference>
<evidence type="ECO:0000313" key="16">
    <source>
        <dbReference type="Proteomes" id="UP001202717"/>
    </source>
</evidence>
<evidence type="ECO:0000259" key="14">
    <source>
        <dbReference type="Pfam" id="PF02771"/>
    </source>
</evidence>
<dbReference type="InterPro" id="IPR009100">
    <property type="entry name" value="AcylCoA_DH/oxidase_NM_dom_sf"/>
</dbReference>
<protein>
    <recommendedName>
        <fullName evidence="9">glutaryl-CoA dehydrogenase (ETF)</fullName>
        <ecNumber evidence="9">1.3.8.6</ecNumber>
    </recommendedName>
</protein>
<evidence type="ECO:0000256" key="6">
    <source>
        <dbReference type="ARBA" id="ARBA00023002"/>
    </source>
</evidence>
<evidence type="ECO:0000313" key="15">
    <source>
        <dbReference type="EMBL" id="WCO01367.1"/>
    </source>
</evidence>
<dbReference type="Gene3D" id="1.20.140.10">
    <property type="entry name" value="Butyryl-CoA Dehydrogenase, subunit A, domain 3"/>
    <property type="match status" value="1"/>
</dbReference>
<dbReference type="Pfam" id="PF02771">
    <property type="entry name" value="Acyl-CoA_dh_N"/>
    <property type="match status" value="1"/>
</dbReference>
<evidence type="ECO:0000256" key="7">
    <source>
        <dbReference type="ARBA" id="ARBA00037899"/>
    </source>
</evidence>
<name>A0ABY7RX79_9FLAO</name>
<evidence type="ECO:0000256" key="2">
    <source>
        <dbReference type="ARBA" id="ARBA00009347"/>
    </source>
</evidence>
<dbReference type="Proteomes" id="UP001202717">
    <property type="component" value="Chromosome"/>
</dbReference>
<dbReference type="SUPFAM" id="SSF56645">
    <property type="entry name" value="Acyl-CoA dehydrogenase NM domain-like"/>
    <property type="match status" value="1"/>
</dbReference>
<comment type="pathway">
    <text evidence="7">Amino-acid metabolism; lysine degradation.</text>
</comment>
<dbReference type="InterPro" id="IPR037069">
    <property type="entry name" value="AcylCoA_DH/ox_N_sf"/>
</dbReference>
<dbReference type="InterPro" id="IPR006091">
    <property type="entry name" value="Acyl-CoA_Oxase/DH_mid-dom"/>
</dbReference>